<dbReference type="Proteomes" id="UP000656813">
    <property type="component" value="Unassembled WGS sequence"/>
</dbReference>
<evidence type="ECO:0000313" key="2">
    <source>
        <dbReference type="EMBL" id="GGH86539.1"/>
    </source>
</evidence>
<name>A0A8J2ZYA9_9BACL</name>
<comment type="caution">
    <text evidence="2">The sequence shown here is derived from an EMBL/GenBank/DDBJ whole genome shotgun (WGS) entry which is preliminary data.</text>
</comment>
<gene>
    <name evidence="2" type="ORF">GCM10007096_34480</name>
</gene>
<organism evidence="2 3">
    <name type="scientific">Pullulanibacillus pueri</name>
    <dbReference type="NCBI Taxonomy" id="1437324"/>
    <lineage>
        <taxon>Bacteria</taxon>
        <taxon>Bacillati</taxon>
        <taxon>Bacillota</taxon>
        <taxon>Bacilli</taxon>
        <taxon>Bacillales</taxon>
        <taxon>Sporolactobacillaceae</taxon>
        <taxon>Pullulanibacillus</taxon>
    </lineage>
</organism>
<keyword evidence="1" id="KW-0472">Membrane</keyword>
<evidence type="ECO:0000256" key="1">
    <source>
        <dbReference type="SAM" id="Phobius"/>
    </source>
</evidence>
<keyword evidence="3" id="KW-1185">Reference proteome</keyword>
<reference evidence="2" key="1">
    <citation type="journal article" date="2014" name="Int. J. Syst. Evol. Microbiol.">
        <title>Complete genome sequence of Corynebacterium casei LMG S-19264T (=DSM 44701T), isolated from a smear-ripened cheese.</title>
        <authorList>
            <consortium name="US DOE Joint Genome Institute (JGI-PGF)"/>
            <person name="Walter F."/>
            <person name="Albersmeier A."/>
            <person name="Kalinowski J."/>
            <person name="Ruckert C."/>
        </authorList>
    </citation>
    <scope>NUCLEOTIDE SEQUENCE</scope>
    <source>
        <strain evidence="2">CGMCC 1.12777</strain>
    </source>
</reference>
<accession>A0A8J2ZYA9</accession>
<protein>
    <submittedName>
        <fullName evidence="2">Uncharacterized protein</fullName>
    </submittedName>
</protein>
<sequence length="39" mass="4531">MKKGASLYSFGFSFFLVLVLSFIPSIGMRTEGKYRFFEE</sequence>
<keyword evidence="1" id="KW-0812">Transmembrane</keyword>
<dbReference type="EMBL" id="BMFV01000033">
    <property type="protein sequence ID" value="GGH86539.1"/>
    <property type="molecule type" value="Genomic_DNA"/>
</dbReference>
<keyword evidence="1" id="KW-1133">Transmembrane helix</keyword>
<evidence type="ECO:0000313" key="3">
    <source>
        <dbReference type="Proteomes" id="UP000656813"/>
    </source>
</evidence>
<reference evidence="2" key="2">
    <citation type="submission" date="2020-09" db="EMBL/GenBank/DDBJ databases">
        <authorList>
            <person name="Sun Q."/>
            <person name="Zhou Y."/>
        </authorList>
    </citation>
    <scope>NUCLEOTIDE SEQUENCE</scope>
    <source>
        <strain evidence="2">CGMCC 1.12777</strain>
    </source>
</reference>
<feature type="transmembrane region" description="Helical" evidence="1">
    <location>
        <begin position="6"/>
        <end position="26"/>
    </location>
</feature>
<proteinExistence type="predicted"/>
<dbReference type="AlphaFoldDB" id="A0A8J2ZYA9"/>